<dbReference type="GeneID" id="81599419"/>
<organism evidence="1 2">
    <name type="scientific">Penicillium daleae</name>
    <dbReference type="NCBI Taxonomy" id="63821"/>
    <lineage>
        <taxon>Eukaryota</taxon>
        <taxon>Fungi</taxon>
        <taxon>Dikarya</taxon>
        <taxon>Ascomycota</taxon>
        <taxon>Pezizomycotina</taxon>
        <taxon>Eurotiomycetes</taxon>
        <taxon>Eurotiomycetidae</taxon>
        <taxon>Eurotiales</taxon>
        <taxon>Aspergillaceae</taxon>
        <taxon>Penicillium</taxon>
    </lineage>
</organism>
<proteinExistence type="predicted"/>
<accession>A0AAD6G476</accession>
<reference evidence="1" key="2">
    <citation type="journal article" date="2023" name="IMA Fungus">
        <title>Comparative genomic study of the Penicillium genus elucidates a diverse pangenome and 15 lateral gene transfer events.</title>
        <authorList>
            <person name="Petersen C."/>
            <person name="Sorensen T."/>
            <person name="Nielsen M.R."/>
            <person name="Sondergaard T.E."/>
            <person name="Sorensen J.L."/>
            <person name="Fitzpatrick D.A."/>
            <person name="Frisvad J.C."/>
            <person name="Nielsen K.L."/>
        </authorList>
    </citation>
    <scope>NUCLEOTIDE SEQUENCE</scope>
    <source>
        <strain evidence="1">IBT 16125</strain>
    </source>
</reference>
<sequence length="180" mass="20886">MVDTIKNDPWLPARGQWVQKLIDLNIRLCEIVQREAYLVKQCAESEDLLKDTKKSQQQLDEWHAEMEALNQDYWSVERMLYANYALCPTGPLWRAYLAARKVPQWHLFAWLNEDCVRRGGCCGRACGCCKKPRSSLQSKGDGHCTRMCGCCMESRGFSLNEEQQKLCQPTVNVMCERRDM</sequence>
<dbReference type="EMBL" id="JAPVEA010000005">
    <property type="protein sequence ID" value="KAJ5454838.1"/>
    <property type="molecule type" value="Genomic_DNA"/>
</dbReference>
<protein>
    <submittedName>
        <fullName evidence="1">Uncharacterized protein</fullName>
    </submittedName>
</protein>
<keyword evidence="2" id="KW-1185">Reference proteome</keyword>
<name>A0AAD6G476_9EURO</name>
<evidence type="ECO:0000313" key="2">
    <source>
        <dbReference type="Proteomes" id="UP001213681"/>
    </source>
</evidence>
<dbReference type="Proteomes" id="UP001213681">
    <property type="component" value="Unassembled WGS sequence"/>
</dbReference>
<dbReference type="AlphaFoldDB" id="A0AAD6G476"/>
<evidence type="ECO:0000313" key="1">
    <source>
        <dbReference type="EMBL" id="KAJ5454838.1"/>
    </source>
</evidence>
<reference evidence="1" key="1">
    <citation type="submission" date="2022-12" db="EMBL/GenBank/DDBJ databases">
        <authorList>
            <person name="Petersen C."/>
        </authorList>
    </citation>
    <scope>NUCLEOTIDE SEQUENCE</scope>
    <source>
        <strain evidence="1">IBT 16125</strain>
    </source>
</reference>
<comment type="caution">
    <text evidence="1">The sequence shown here is derived from an EMBL/GenBank/DDBJ whole genome shotgun (WGS) entry which is preliminary data.</text>
</comment>
<dbReference type="RefSeq" id="XP_056767794.1">
    <property type="nucleotide sequence ID" value="XM_056909176.1"/>
</dbReference>
<gene>
    <name evidence="1" type="ORF">N7458_005794</name>
</gene>